<evidence type="ECO:0000313" key="7">
    <source>
        <dbReference type="Proteomes" id="UP000019151"/>
    </source>
</evidence>
<gene>
    <name evidence="6" type="ORF">J421_4758</name>
</gene>
<evidence type="ECO:0000256" key="2">
    <source>
        <dbReference type="SAM" id="Coils"/>
    </source>
</evidence>
<keyword evidence="6" id="KW-0614">Plasmid</keyword>
<name>W0RRT7_9BACT</name>
<evidence type="ECO:0000259" key="3">
    <source>
        <dbReference type="Pfam" id="PF02225"/>
    </source>
</evidence>
<evidence type="ECO:0000256" key="1">
    <source>
        <dbReference type="ARBA" id="ARBA00005634"/>
    </source>
</evidence>
<evidence type="ECO:0000313" key="6">
    <source>
        <dbReference type="EMBL" id="AHG92293.1"/>
    </source>
</evidence>
<dbReference type="PATRIC" id="fig|861299.3.peg.4809"/>
<dbReference type="SUPFAM" id="SSF53187">
    <property type="entry name" value="Zn-dependent exopeptidases"/>
    <property type="match status" value="1"/>
</dbReference>
<dbReference type="AlphaFoldDB" id="W0RRT7"/>
<dbReference type="Gene3D" id="3.40.630.10">
    <property type="entry name" value="Zn peptidases"/>
    <property type="match status" value="1"/>
</dbReference>
<protein>
    <submittedName>
        <fullName evidence="6">Transferrin receptor domain protein dimerization region</fullName>
    </submittedName>
</protein>
<proteinExistence type="inferred from homology"/>
<dbReference type="SUPFAM" id="SSF47672">
    <property type="entry name" value="Transferrin receptor-like dimerisation domain"/>
    <property type="match status" value="1"/>
</dbReference>
<dbReference type="InterPro" id="IPR039373">
    <property type="entry name" value="Peptidase_M28B"/>
</dbReference>
<dbReference type="EMBL" id="CP007129">
    <property type="protein sequence ID" value="AHG92293.1"/>
    <property type="molecule type" value="Genomic_DNA"/>
</dbReference>
<keyword evidence="7" id="KW-1185">Reference proteome</keyword>
<dbReference type="InParanoid" id="W0RRT7"/>
<keyword evidence="2" id="KW-0175">Coiled coil</keyword>
<geneLocation type="plasmid" evidence="6 7">
    <name>1</name>
</geneLocation>
<dbReference type="Pfam" id="PF04253">
    <property type="entry name" value="TFR_dimer"/>
    <property type="match status" value="1"/>
</dbReference>
<dbReference type="InterPro" id="IPR007484">
    <property type="entry name" value="Peptidase_M28"/>
</dbReference>
<keyword evidence="6" id="KW-0675">Receptor</keyword>
<dbReference type="PANTHER" id="PTHR10404">
    <property type="entry name" value="N-ACETYLATED-ALPHA-LINKED ACIDIC DIPEPTIDASE"/>
    <property type="match status" value="1"/>
</dbReference>
<dbReference type="Pfam" id="PF04389">
    <property type="entry name" value="Peptidase_M28"/>
    <property type="match status" value="1"/>
</dbReference>
<dbReference type="HOGENOM" id="CLU_005688_2_1_0"/>
<organism evidence="6 7">
    <name type="scientific">Gemmatirosa kalamazoonensis</name>
    <dbReference type="NCBI Taxonomy" id="861299"/>
    <lineage>
        <taxon>Bacteria</taxon>
        <taxon>Pseudomonadati</taxon>
        <taxon>Gemmatimonadota</taxon>
        <taxon>Gemmatimonadia</taxon>
        <taxon>Gemmatimonadales</taxon>
        <taxon>Gemmatimonadaceae</taxon>
        <taxon>Gemmatirosa</taxon>
    </lineage>
</organism>
<feature type="domain" description="Transferrin receptor-like dimerisation" evidence="4">
    <location>
        <begin position="658"/>
        <end position="775"/>
    </location>
</feature>
<comment type="similarity">
    <text evidence="1">Belongs to the peptidase M28 family. M28B subfamily.</text>
</comment>
<dbReference type="FunFam" id="3.40.630.10:FF:000101">
    <property type="entry name" value="N-acetylated alpha-linked acidic dipeptidase like 1"/>
    <property type="match status" value="1"/>
</dbReference>
<dbReference type="InterPro" id="IPR036757">
    <property type="entry name" value="TFR-like_dimer_dom_sf"/>
</dbReference>
<dbReference type="Proteomes" id="UP000019151">
    <property type="component" value="Plasmid 1"/>
</dbReference>
<feature type="domain" description="PA" evidence="3">
    <location>
        <begin position="180"/>
        <end position="264"/>
    </location>
</feature>
<evidence type="ECO:0000259" key="4">
    <source>
        <dbReference type="Pfam" id="PF04253"/>
    </source>
</evidence>
<dbReference type="Gene3D" id="1.20.930.40">
    <property type="entry name" value="Transferrin receptor-like, dimerisation domain"/>
    <property type="match status" value="1"/>
</dbReference>
<dbReference type="Pfam" id="PF02225">
    <property type="entry name" value="PA"/>
    <property type="match status" value="1"/>
</dbReference>
<dbReference type="InterPro" id="IPR007365">
    <property type="entry name" value="TFR-like_dimer_dom"/>
</dbReference>
<evidence type="ECO:0000259" key="5">
    <source>
        <dbReference type="Pfam" id="PF04389"/>
    </source>
</evidence>
<dbReference type="SUPFAM" id="SSF52025">
    <property type="entry name" value="PA domain"/>
    <property type="match status" value="1"/>
</dbReference>
<feature type="coiled-coil region" evidence="2">
    <location>
        <begin position="598"/>
        <end position="625"/>
    </location>
</feature>
<sequence>MYAPGGRRVRGAAPLAMRSPRAEIRPVTPTSPPMRAPLLVLATGMLATARVADPAPIRGFTAESSRAERAWETKLQAIPDPARMREHMRLLAARPHHVGTAAGRANAEWIRDQFRAYGWQAEIETFDVLFPTPVERVVELVAPSRFRARLQEPTVAGDPTTAQHDEQLPTYNAYSADGDVTAPLVYVNYGIPADYEELAHHGVSVKGAIVIARYGASWRGIKPKVAAEHGAVGCLIYSDPRDDGWSGGAVFPAGPMRPADGVQRGSVMDMPTHPGDPLTPGIGATKDAKRLTKEESGVLTTIPVLPISYADAAPLLAALGGQVVPGPWRGGLPQTYRFGPGPARVHLVVKSEWGLKPLHDVIARLPGTTEADQWVIRGNHHDAWVNGAEDPISGLVPELEEARALGALYAQGWRPKRTIVYAAWDGEEPGLLGSTEWAEAHADELRQRAVAYLNTDTNGRGVLGVEGSHTLEKFVNEVARDVEDPEAHVSVWKRQQAAALQGGTPEARREARERGDLRIGALGSGSDYTAFLDHLGVASMNLGFGGEDDGGIYHSIYDDFYWYTHFSDTSFVYGRALAQTMGTAVMRLGSADLLPFAFTNLAETAQRYTRELQTLRDRRAEQLADRRRDVEDGVYAASSDPRAPTVAPPVLAAPPRLEFAALDNALDSLSHAAARYERAYSRFAERGASATDGGSAPNGLAAINARLVQAERALTAPEGLARRPWFTHLLYAPGWYTGYGVKTMPGPREAIEEDRWADADAELARVAAALTREATLVAELANALGGGR</sequence>
<feature type="domain" description="Peptidase M28" evidence="5">
    <location>
        <begin position="361"/>
        <end position="560"/>
    </location>
</feature>
<dbReference type="PANTHER" id="PTHR10404:SF46">
    <property type="entry name" value="VACUOLAR PROTEIN SORTING-ASSOCIATED PROTEIN 70"/>
    <property type="match status" value="1"/>
</dbReference>
<dbReference type="KEGG" id="gba:J421_4758"/>
<dbReference type="Gene3D" id="3.50.30.30">
    <property type="match status" value="1"/>
</dbReference>
<dbReference type="CDD" id="cd02121">
    <property type="entry name" value="PA_GCPII_like"/>
    <property type="match status" value="1"/>
</dbReference>
<accession>W0RRT7</accession>
<dbReference type="InterPro" id="IPR003137">
    <property type="entry name" value="PA_domain"/>
</dbReference>
<dbReference type="InterPro" id="IPR046450">
    <property type="entry name" value="PA_dom_sf"/>
</dbReference>
<reference evidence="6 7" key="1">
    <citation type="journal article" date="2014" name="Genome Announc.">
        <title>Genome Sequence and Methylome of Soil Bacterium Gemmatirosa kalamazoonensis KBS708T, a Member of the Rarely Cultivated Gemmatimonadetes Phylum.</title>
        <authorList>
            <person name="Debruyn J.M."/>
            <person name="Radosevich M."/>
            <person name="Wommack K.E."/>
            <person name="Polson S.W."/>
            <person name="Hauser L.J."/>
            <person name="Fawaz M.N."/>
            <person name="Korlach J."/>
            <person name="Tsai Y.C."/>
        </authorList>
    </citation>
    <scope>NUCLEOTIDE SEQUENCE [LARGE SCALE GENOMIC DNA]</scope>
    <source>
        <strain evidence="6 7">KBS708</strain>
        <plasmid evidence="7">Plasmid 1</plasmid>
    </source>
</reference>